<dbReference type="GO" id="GO:0008270">
    <property type="term" value="F:zinc ion binding"/>
    <property type="evidence" value="ECO:0007669"/>
    <property type="project" value="InterPro"/>
</dbReference>
<dbReference type="PROSITE" id="PS50048">
    <property type="entry name" value="ZN2_CY6_FUNGAL_2"/>
    <property type="match status" value="1"/>
</dbReference>
<dbReference type="PROSITE" id="PS00463">
    <property type="entry name" value="ZN2_CY6_FUNGAL_1"/>
    <property type="match status" value="1"/>
</dbReference>
<evidence type="ECO:0000256" key="7">
    <source>
        <dbReference type="ARBA" id="ARBA00023242"/>
    </source>
</evidence>
<evidence type="ECO:0000256" key="1">
    <source>
        <dbReference type="ARBA" id="ARBA00004123"/>
    </source>
</evidence>
<dbReference type="GO" id="GO:0000981">
    <property type="term" value="F:DNA-binding transcription factor activity, RNA polymerase II-specific"/>
    <property type="evidence" value="ECO:0007669"/>
    <property type="project" value="InterPro"/>
</dbReference>
<dbReference type="GO" id="GO:0009893">
    <property type="term" value="P:positive regulation of metabolic process"/>
    <property type="evidence" value="ECO:0007669"/>
    <property type="project" value="UniProtKB-ARBA"/>
</dbReference>
<dbReference type="AlphaFoldDB" id="A0A5N7BDM7"/>
<dbReference type="Pfam" id="PF00172">
    <property type="entry name" value="Zn_clus"/>
    <property type="match status" value="1"/>
</dbReference>
<name>A0A5N7BDM7_9EURO</name>
<feature type="compositionally biased region" description="Basic residues" evidence="8">
    <location>
        <begin position="54"/>
        <end position="67"/>
    </location>
</feature>
<dbReference type="InterPro" id="IPR001138">
    <property type="entry name" value="Zn2Cys6_DnaBD"/>
</dbReference>
<proteinExistence type="predicted"/>
<evidence type="ECO:0000256" key="2">
    <source>
        <dbReference type="ARBA" id="ARBA00022723"/>
    </source>
</evidence>
<feature type="region of interest" description="Disordered" evidence="8">
    <location>
        <begin position="53"/>
        <end position="130"/>
    </location>
</feature>
<dbReference type="InterPro" id="IPR036864">
    <property type="entry name" value="Zn2-C6_fun-type_DNA-bd_sf"/>
</dbReference>
<evidence type="ECO:0000313" key="11">
    <source>
        <dbReference type="Proteomes" id="UP000326198"/>
    </source>
</evidence>
<evidence type="ECO:0000256" key="5">
    <source>
        <dbReference type="ARBA" id="ARBA00023125"/>
    </source>
</evidence>
<dbReference type="SMART" id="SM00066">
    <property type="entry name" value="GAL4"/>
    <property type="match status" value="1"/>
</dbReference>
<dbReference type="GO" id="GO:0005634">
    <property type="term" value="C:nucleus"/>
    <property type="evidence" value="ECO:0007669"/>
    <property type="project" value="UniProtKB-SubCell"/>
</dbReference>
<feature type="domain" description="Zn(2)-C6 fungal-type" evidence="9">
    <location>
        <begin position="18"/>
        <end position="48"/>
    </location>
</feature>
<dbReference type="PROSITE" id="PS51257">
    <property type="entry name" value="PROKAR_LIPOPROTEIN"/>
    <property type="match status" value="1"/>
</dbReference>
<dbReference type="Pfam" id="PF04082">
    <property type="entry name" value="Fungal_trans"/>
    <property type="match status" value="1"/>
</dbReference>
<sequence length="759" mass="84772">MQGRLSVKNQALQPSLTACQRCRDHKVRCSRECPSCTRCERLQVDCIYPNPPVRRGRRLRRNSRGVRRVTGPSVEHAINSTLGGPAPGARESPANLSSQPNGLISPNNNTSPIENSFTQPEDQAQEDAEGSYLPHSVGVESINVSSESYPTHLKNTNLIKEGLTSDVGWPPLPPRALGLSLLDIYFTRIYNAPLLFSKSILFQQYLDGKISEVLLKAIFALATLFLTQVNEDNHKEQLEWSELNLLSAYSSCGLPWARSALREAISSICIEPSLPVLQALHCLQLYWFGVGESRTGHLCLAMAYRSCDLIGYNKKVVDRVEESDYSLESESNRRCFWACWISTCMVMEPEPYVRFAWQEASMIPLPATIRYTDSGHTVVLNKMMDHNWCTRLVVSQSDDTRPSVDAASLVQMAGVWAKVQLLVRDWASSSISKNLESLQKLSHLARSIFENQVSSRDSTTSQSDHGMENAQLVFFINALYYQCQITLHSIVVPLFSGAHRGPAIDPNIVKQSAETVMRHAELFEALLAPYMYGDGDITLLQPFVGYGVFIIGVVFLATDVSFQDKAPRGSALRRHPESRRLSTVKRALHLLNKLRFYWRGLQHSWEKLDAALQLHLSCHRTQHQSAGPHTVRASGPNPSPLKSQLPYPVPEGSADKEHSSAHKASGPMVDPSAEHLHSWASDQRTVDVDGMQQNPQATMSDHGIFEQSDMRTVDMAFTTPSTVTENYPWYNLSFAEAGIEQLADFDPLHLFQQGCGFFS</sequence>
<keyword evidence="3" id="KW-0805">Transcription regulation</keyword>
<dbReference type="OrthoDB" id="309640at2759"/>
<evidence type="ECO:0000256" key="3">
    <source>
        <dbReference type="ARBA" id="ARBA00023015"/>
    </source>
</evidence>
<evidence type="ECO:0000259" key="9">
    <source>
        <dbReference type="PROSITE" id="PS50048"/>
    </source>
</evidence>
<dbReference type="InterPro" id="IPR007219">
    <property type="entry name" value="XnlR_reg_dom"/>
</dbReference>
<dbReference type="GO" id="GO:0003677">
    <property type="term" value="F:DNA binding"/>
    <property type="evidence" value="ECO:0007669"/>
    <property type="project" value="UniProtKB-KW"/>
</dbReference>
<keyword evidence="7" id="KW-0539">Nucleus</keyword>
<organism evidence="10 11">
    <name type="scientific">Aspergillus bertholletiae</name>
    <dbReference type="NCBI Taxonomy" id="1226010"/>
    <lineage>
        <taxon>Eukaryota</taxon>
        <taxon>Fungi</taxon>
        <taxon>Dikarya</taxon>
        <taxon>Ascomycota</taxon>
        <taxon>Pezizomycotina</taxon>
        <taxon>Eurotiomycetes</taxon>
        <taxon>Eurotiomycetidae</taxon>
        <taxon>Eurotiales</taxon>
        <taxon>Aspergillaceae</taxon>
        <taxon>Aspergillus</taxon>
        <taxon>Aspergillus subgen. Circumdati</taxon>
    </lineage>
</organism>
<dbReference type="Proteomes" id="UP000326198">
    <property type="component" value="Unassembled WGS sequence"/>
</dbReference>
<dbReference type="SUPFAM" id="SSF57701">
    <property type="entry name" value="Zn2/Cys6 DNA-binding domain"/>
    <property type="match status" value="1"/>
</dbReference>
<feature type="compositionally biased region" description="Polar residues" evidence="8">
    <location>
        <begin position="94"/>
        <end position="122"/>
    </location>
</feature>
<keyword evidence="6" id="KW-0804">Transcription</keyword>
<dbReference type="PANTHER" id="PTHR47338">
    <property type="entry name" value="ZN(II)2CYS6 TRANSCRIPTION FACTOR (EUROFUNG)-RELATED"/>
    <property type="match status" value="1"/>
</dbReference>
<evidence type="ECO:0000256" key="4">
    <source>
        <dbReference type="ARBA" id="ARBA00023026"/>
    </source>
</evidence>
<dbReference type="EMBL" id="ML736188">
    <property type="protein sequence ID" value="KAE8379894.1"/>
    <property type="molecule type" value="Genomic_DNA"/>
</dbReference>
<evidence type="ECO:0000256" key="8">
    <source>
        <dbReference type="SAM" id="MobiDB-lite"/>
    </source>
</evidence>
<accession>A0A5N7BDM7</accession>
<keyword evidence="2" id="KW-0479">Metal-binding</keyword>
<protein>
    <recommendedName>
        <fullName evidence="9">Zn(2)-C6 fungal-type domain-containing protein</fullName>
    </recommendedName>
</protein>
<keyword evidence="5" id="KW-0238">DNA-binding</keyword>
<feature type="region of interest" description="Disordered" evidence="8">
    <location>
        <begin position="623"/>
        <end position="674"/>
    </location>
</feature>
<evidence type="ECO:0000313" key="10">
    <source>
        <dbReference type="EMBL" id="KAE8379894.1"/>
    </source>
</evidence>
<dbReference type="InterPro" id="IPR050815">
    <property type="entry name" value="TF_fung"/>
</dbReference>
<gene>
    <name evidence="10" type="ORF">BDV26DRAFT_279965</name>
</gene>
<dbReference type="CDD" id="cd00067">
    <property type="entry name" value="GAL4"/>
    <property type="match status" value="1"/>
</dbReference>
<keyword evidence="11" id="KW-1185">Reference proteome</keyword>
<dbReference type="PANTHER" id="PTHR47338:SF27">
    <property type="entry name" value="ZN(II)2CYS6 TRANSCRIPTION FACTOR (EUROFUNG)"/>
    <property type="match status" value="1"/>
</dbReference>
<dbReference type="GO" id="GO:0006351">
    <property type="term" value="P:DNA-templated transcription"/>
    <property type="evidence" value="ECO:0007669"/>
    <property type="project" value="InterPro"/>
</dbReference>
<comment type="subcellular location">
    <subcellularLocation>
        <location evidence="1">Nucleus</location>
    </subcellularLocation>
</comment>
<reference evidence="10 11" key="1">
    <citation type="submission" date="2019-04" db="EMBL/GenBank/DDBJ databases">
        <title>Friends and foes A comparative genomics studyof 23 Aspergillus species from section Flavi.</title>
        <authorList>
            <consortium name="DOE Joint Genome Institute"/>
            <person name="Kjaerbolling I."/>
            <person name="Vesth T."/>
            <person name="Frisvad J.C."/>
            <person name="Nybo J.L."/>
            <person name="Theobald S."/>
            <person name="Kildgaard S."/>
            <person name="Isbrandt T."/>
            <person name="Kuo A."/>
            <person name="Sato A."/>
            <person name="Lyhne E.K."/>
            <person name="Kogle M.E."/>
            <person name="Wiebenga A."/>
            <person name="Kun R.S."/>
            <person name="Lubbers R.J."/>
            <person name="Makela M.R."/>
            <person name="Barry K."/>
            <person name="Chovatia M."/>
            <person name="Clum A."/>
            <person name="Daum C."/>
            <person name="Haridas S."/>
            <person name="He G."/>
            <person name="LaButti K."/>
            <person name="Lipzen A."/>
            <person name="Mondo S."/>
            <person name="Riley R."/>
            <person name="Salamov A."/>
            <person name="Simmons B.A."/>
            <person name="Magnuson J.K."/>
            <person name="Henrissat B."/>
            <person name="Mortensen U.H."/>
            <person name="Larsen T.O."/>
            <person name="Devries R.P."/>
            <person name="Grigoriev I.V."/>
            <person name="Machida M."/>
            <person name="Baker S.E."/>
            <person name="Andersen M.R."/>
        </authorList>
    </citation>
    <scope>NUCLEOTIDE SEQUENCE [LARGE SCALE GENOMIC DNA]</scope>
    <source>
        <strain evidence="10 11">IBT 29228</strain>
    </source>
</reference>
<evidence type="ECO:0000256" key="6">
    <source>
        <dbReference type="ARBA" id="ARBA00023163"/>
    </source>
</evidence>
<keyword evidence="4" id="KW-0843">Virulence</keyword>
<dbReference type="CDD" id="cd12148">
    <property type="entry name" value="fungal_TF_MHR"/>
    <property type="match status" value="1"/>
</dbReference>
<dbReference type="Gene3D" id="4.10.240.10">
    <property type="entry name" value="Zn(2)-C6 fungal-type DNA-binding domain"/>
    <property type="match status" value="1"/>
</dbReference>